<evidence type="ECO:0000313" key="3">
    <source>
        <dbReference type="Proteomes" id="UP001187531"/>
    </source>
</evidence>
<protein>
    <submittedName>
        <fullName evidence="2">Uncharacterized protein</fullName>
    </submittedName>
</protein>
<organism evidence="2 3">
    <name type="scientific">Artemia franciscana</name>
    <name type="common">Brine shrimp</name>
    <name type="synonym">Artemia sanfranciscana</name>
    <dbReference type="NCBI Taxonomy" id="6661"/>
    <lineage>
        <taxon>Eukaryota</taxon>
        <taxon>Metazoa</taxon>
        <taxon>Ecdysozoa</taxon>
        <taxon>Arthropoda</taxon>
        <taxon>Crustacea</taxon>
        <taxon>Branchiopoda</taxon>
        <taxon>Anostraca</taxon>
        <taxon>Artemiidae</taxon>
        <taxon>Artemia</taxon>
    </lineage>
</organism>
<sequence length="277" mass="32711">MLMKISILNVKLKKSVKNLLVKVIAKNQKRNTKVVSEKKKNFEFSESFLLEFPNEQGEVQFKIKRQYYLFNKKIRILKISLAVSESIQLKYLDLLGNPQEIRLLYELGDYSDIGIIVVTISRSEEFKIYEMGQKIITGIVSKTRDRIKGASSTSKEMMLKEVNVGIPRLVNAKFERQNEKKPEDDRTLASMERENQLQILISRLQLESETRFRIESMTTERVQSMTAAVHEDHRQDRIEWHKQMENRNKFIVFLLVLIIFSLLSYIWFIVKKTFVRI</sequence>
<reference evidence="2" key="1">
    <citation type="submission" date="2023-07" db="EMBL/GenBank/DDBJ databases">
        <title>Chromosome-level genome assembly of Artemia franciscana.</title>
        <authorList>
            <person name="Jo E."/>
        </authorList>
    </citation>
    <scope>NUCLEOTIDE SEQUENCE</scope>
    <source>
        <tissue evidence="2">Whole body</tissue>
    </source>
</reference>
<accession>A0AA88KUF4</accession>
<proteinExistence type="predicted"/>
<evidence type="ECO:0000313" key="2">
    <source>
        <dbReference type="EMBL" id="KAK2702581.1"/>
    </source>
</evidence>
<dbReference type="Proteomes" id="UP001187531">
    <property type="component" value="Unassembled WGS sequence"/>
</dbReference>
<feature type="transmembrane region" description="Helical" evidence="1">
    <location>
        <begin position="250"/>
        <end position="270"/>
    </location>
</feature>
<comment type="caution">
    <text evidence="2">The sequence shown here is derived from an EMBL/GenBank/DDBJ whole genome shotgun (WGS) entry which is preliminary data.</text>
</comment>
<dbReference type="AlphaFoldDB" id="A0AA88KUF4"/>
<keyword evidence="1" id="KW-0812">Transmembrane</keyword>
<name>A0AA88KUF4_ARTSF</name>
<gene>
    <name evidence="2" type="ORF">QYM36_018809</name>
</gene>
<keyword evidence="1" id="KW-1133">Transmembrane helix</keyword>
<keyword evidence="3" id="KW-1185">Reference proteome</keyword>
<evidence type="ECO:0000256" key="1">
    <source>
        <dbReference type="SAM" id="Phobius"/>
    </source>
</evidence>
<dbReference type="EMBL" id="JAVRJZ010000246">
    <property type="protein sequence ID" value="KAK2702581.1"/>
    <property type="molecule type" value="Genomic_DNA"/>
</dbReference>
<keyword evidence="1" id="KW-0472">Membrane</keyword>